<evidence type="ECO:0000313" key="1">
    <source>
        <dbReference type="EMBL" id="QSS58421.1"/>
    </source>
</evidence>
<name>A0A8A1LXC1_AJECA</name>
<dbReference type="OrthoDB" id="10581872at2759"/>
<organism evidence="1 2">
    <name type="scientific">Ajellomyces capsulatus</name>
    <name type="common">Darling's disease fungus</name>
    <name type="synonym">Histoplasma capsulatum</name>
    <dbReference type="NCBI Taxonomy" id="5037"/>
    <lineage>
        <taxon>Eukaryota</taxon>
        <taxon>Fungi</taxon>
        <taxon>Dikarya</taxon>
        <taxon>Ascomycota</taxon>
        <taxon>Pezizomycotina</taxon>
        <taxon>Eurotiomycetes</taxon>
        <taxon>Eurotiomycetidae</taxon>
        <taxon>Onygenales</taxon>
        <taxon>Ajellomycetaceae</taxon>
        <taxon>Histoplasma</taxon>
    </lineage>
</organism>
<protein>
    <submittedName>
        <fullName evidence="1">Uncharacterized protein</fullName>
    </submittedName>
</protein>
<sequence>MLITDVAATFGNLFFHCNFQDVSVGTMQLCEINQVENISGLYVVKMILIRACKEPPEAFRVYLCISSLSFPDPIPFLHVSSSYYFTSTLLYMDGYQRVPIMVFFGYSRGRFIRNEVHELG</sequence>
<accession>A0A8A1LXC1</accession>
<proteinExistence type="predicted"/>
<evidence type="ECO:0000313" key="2">
    <source>
        <dbReference type="Proteomes" id="UP000663671"/>
    </source>
</evidence>
<gene>
    <name evidence="1" type="ORF">I7I51_07847</name>
</gene>
<dbReference type="AlphaFoldDB" id="A0A8A1LXC1"/>
<reference evidence="1" key="1">
    <citation type="submission" date="2021-01" db="EMBL/GenBank/DDBJ databases">
        <title>Chromosome-level genome assembly of a human fungal pathogen reveals clustering of transcriptionally co-regulated genes.</title>
        <authorList>
            <person name="Voorhies M."/>
            <person name="Cohen S."/>
            <person name="Shea T.P."/>
            <person name="Petrus S."/>
            <person name="Munoz J.F."/>
            <person name="Poplawski S."/>
            <person name="Goldman W.E."/>
            <person name="Michael T."/>
            <person name="Cuomo C.A."/>
            <person name="Sil A."/>
            <person name="Beyhan S."/>
        </authorList>
    </citation>
    <scope>NUCLEOTIDE SEQUENCE</scope>
    <source>
        <strain evidence="1">WU24</strain>
    </source>
</reference>
<dbReference type="Proteomes" id="UP000663671">
    <property type="component" value="Chromosome 2"/>
</dbReference>
<dbReference type="EMBL" id="CP069109">
    <property type="protein sequence ID" value="QSS58421.1"/>
    <property type="molecule type" value="Genomic_DNA"/>
</dbReference>
<dbReference type="VEuPathDB" id="FungiDB:I7I51_07847"/>